<protein>
    <recommendedName>
        <fullName evidence="3">Thioredoxin domain-containing protein</fullName>
    </recommendedName>
</protein>
<dbReference type="GO" id="GO:0005737">
    <property type="term" value="C:cytoplasm"/>
    <property type="evidence" value="ECO:0007669"/>
    <property type="project" value="TreeGrafter"/>
</dbReference>
<organism evidence="4 5">
    <name type="scientific">Acanthopleuribacter pedis</name>
    <dbReference type="NCBI Taxonomy" id="442870"/>
    <lineage>
        <taxon>Bacteria</taxon>
        <taxon>Pseudomonadati</taxon>
        <taxon>Acidobacteriota</taxon>
        <taxon>Holophagae</taxon>
        <taxon>Acanthopleuribacterales</taxon>
        <taxon>Acanthopleuribacteraceae</taxon>
        <taxon>Acanthopleuribacter</taxon>
    </lineage>
</organism>
<evidence type="ECO:0000256" key="2">
    <source>
        <dbReference type="SAM" id="SignalP"/>
    </source>
</evidence>
<dbReference type="Pfam" id="PF00085">
    <property type="entry name" value="Thioredoxin"/>
    <property type="match status" value="1"/>
</dbReference>
<dbReference type="Gene3D" id="3.40.30.10">
    <property type="entry name" value="Glutaredoxin"/>
    <property type="match status" value="1"/>
</dbReference>
<evidence type="ECO:0000313" key="5">
    <source>
        <dbReference type="Proteomes" id="UP000664417"/>
    </source>
</evidence>
<feature type="chain" id="PRO_5035221111" description="Thioredoxin domain-containing protein" evidence="2">
    <location>
        <begin position="24"/>
        <end position="284"/>
    </location>
</feature>
<evidence type="ECO:0000259" key="3">
    <source>
        <dbReference type="PROSITE" id="PS51352"/>
    </source>
</evidence>
<feature type="signal peptide" evidence="2">
    <location>
        <begin position="1"/>
        <end position="23"/>
    </location>
</feature>
<dbReference type="PROSITE" id="PS51352">
    <property type="entry name" value="THIOREDOXIN_2"/>
    <property type="match status" value="1"/>
</dbReference>
<dbReference type="EMBL" id="JAFREP010000025">
    <property type="protein sequence ID" value="MBO1321578.1"/>
    <property type="molecule type" value="Genomic_DNA"/>
</dbReference>
<dbReference type="GO" id="GO:0015035">
    <property type="term" value="F:protein-disulfide reductase activity"/>
    <property type="evidence" value="ECO:0007669"/>
    <property type="project" value="TreeGrafter"/>
</dbReference>
<keyword evidence="2" id="KW-0732">Signal</keyword>
<reference evidence="4" key="1">
    <citation type="submission" date="2021-03" db="EMBL/GenBank/DDBJ databases">
        <authorList>
            <person name="Wang G."/>
        </authorList>
    </citation>
    <scope>NUCLEOTIDE SEQUENCE</scope>
    <source>
        <strain evidence="4">KCTC 12899</strain>
    </source>
</reference>
<keyword evidence="5" id="KW-1185">Reference proteome</keyword>
<dbReference type="RefSeq" id="WP_207861552.1">
    <property type="nucleotide sequence ID" value="NZ_JAFREP010000025.1"/>
</dbReference>
<accession>A0A8J7QNB4</accession>
<evidence type="ECO:0000313" key="4">
    <source>
        <dbReference type="EMBL" id="MBO1321578.1"/>
    </source>
</evidence>
<dbReference type="CDD" id="cd02947">
    <property type="entry name" value="TRX_family"/>
    <property type="match status" value="1"/>
</dbReference>
<dbReference type="InterPro" id="IPR036249">
    <property type="entry name" value="Thioredoxin-like_sf"/>
</dbReference>
<sequence>MLQSRYFPLFLGLLLCSLQPLLADDNTLILLTGKKHTLAGSLGFQNNMIAFKDVDGTNRMISKTLVDWPRTVKKSPELFKKVYPGRPLPKPSNTSSGYTARKQPKRQIKIDNKALKNLKPGQGLANKWDGDVPELPPEKNEEKGLIQTLFDTFTGEGTETASNEVAPKPSSGTVQISTISSGKRVEIKRFIEPGQIVMFDFYADWCGPCRKITPQLEALARKYPGRVALRKIDIKNWNSDVAKQYNIRSIPHVVLYDHKGKKKVDGNALAAIRTADQIARANGW</sequence>
<dbReference type="Proteomes" id="UP000664417">
    <property type="component" value="Unassembled WGS sequence"/>
</dbReference>
<gene>
    <name evidence="4" type="ORF">J3U88_24080</name>
</gene>
<dbReference type="AlphaFoldDB" id="A0A8J7QNB4"/>
<proteinExistence type="predicted"/>
<name>A0A8J7QNB4_9BACT</name>
<evidence type="ECO:0000256" key="1">
    <source>
        <dbReference type="SAM" id="MobiDB-lite"/>
    </source>
</evidence>
<feature type="region of interest" description="Disordered" evidence="1">
    <location>
        <begin position="81"/>
        <end position="106"/>
    </location>
</feature>
<dbReference type="PANTHER" id="PTHR45663:SF11">
    <property type="entry name" value="GEO12009P1"/>
    <property type="match status" value="1"/>
</dbReference>
<dbReference type="InterPro" id="IPR013766">
    <property type="entry name" value="Thioredoxin_domain"/>
</dbReference>
<dbReference type="SUPFAM" id="SSF52833">
    <property type="entry name" value="Thioredoxin-like"/>
    <property type="match status" value="1"/>
</dbReference>
<comment type="caution">
    <text evidence="4">The sequence shown here is derived from an EMBL/GenBank/DDBJ whole genome shotgun (WGS) entry which is preliminary data.</text>
</comment>
<feature type="domain" description="Thioredoxin" evidence="3">
    <location>
        <begin position="154"/>
        <end position="284"/>
    </location>
</feature>
<dbReference type="PANTHER" id="PTHR45663">
    <property type="entry name" value="GEO12009P1"/>
    <property type="match status" value="1"/>
</dbReference>